<dbReference type="SUPFAM" id="SSF49899">
    <property type="entry name" value="Concanavalin A-like lectins/glucanases"/>
    <property type="match status" value="1"/>
</dbReference>
<dbReference type="InterPro" id="IPR013320">
    <property type="entry name" value="ConA-like_dom_sf"/>
</dbReference>
<dbReference type="Proteomes" id="UP000829401">
    <property type="component" value="Chromosome"/>
</dbReference>
<dbReference type="EMBL" id="CP080467">
    <property type="protein sequence ID" value="UNO48533.1"/>
    <property type="molecule type" value="Genomic_DNA"/>
</dbReference>
<dbReference type="AlphaFoldDB" id="T0CV13"/>
<dbReference type="GO" id="GO:0006508">
    <property type="term" value="P:proteolysis"/>
    <property type="evidence" value="ECO:0007669"/>
    <property type="project" value="InterPro"/>
</dbReference>
<dbReference type="Pfam" id="PF01828">
    <property type="entry name" value="Peptidase_A4"/>
    <property type="match status" value="1"/>
</dbReference>
<evidence type="ECO:0000313" key="2">
    <source>
        <dbReference type="Proteomes" id="UP000829401"/>
    </source>
</evidence>
<organism evidence="1 2">
    <name type="scientific">Alicyclobacillus acidoterrestris (strain ATCC 49025 / DSM 3922 / CIP 106132 / NCIMB 13137 / GD3B)</name>
    <dbReference type="NCBI Taxonomy" id="1356854"/>
    <lineage>
        <taxon>Bacteria</taxon>
        <taxon>Bacillati</taxon>
        <taxon>Bacillota</taxon>
        <taxon>Bacilli</taxon>
        <taxon>Bacillales</taxon>
        <taxon>Alicyclobacillaceae</taxon>
        <taxon>Alicyclobacillus</taxon>
    </lineage>
</organism>
<protein>
    <submittedName>
        <fullName evidence="1">G1 family endopeptidase</fullName>
    </submittedName>
</protein>
<dbReference type="PANTHER" id="PTHR37536:SF1">
    <property type="entry name" value="ASPERGILLOPEPSIN, PUTAITVE (AFU_ORTHOLOGUE AFUA_7G01200)"/>
    <property type="match status" value="1"/>
</dbReference>
<name>T0CV13_ALIAG</name>
<keyword evidence="2" id="KW-1185">Reference proteome</keyword>
<sequence>MANLKHVPHFTRKYRRTPRPMDASATIQAAPFGWSSSNWSGYAIASDTSGTYQSVSASWQVPAVQATSTSPAPSGWGWLGRLLSWLFGGGGQSSTDAYSATWIGIDGFNNSNLIQTGTAQNIVNGKPQYYAWWEILPAAETEIDPVQYPVSAGDMMTAAIAKQADGTWQIQLANQTRGWTFLKNGIQYTGPQTSVEWIEEAPEVNGSITSLANYGQVTFSNITVNGANPNLQISEAGVLVQGNQQLSTPSAPGPNGNDFNIAYGATQPSAPGT</sequence>
<dbReference type="InterPro" id="IPR038656">
    <property type="entry name" value="Peptidase_G1_sf"/>
</dbReference>
<proteinExistence type="predicted"/>
<dbReference type="STRING" id="1356854.N007_13720"/>
<evidence type="ECO:0000313" key="1">
    <source>
        <dbReference type="EMBL" id="UNO48533.1"/>
    </source>
</evidence>
<dbReference type="CDD" id="cd13426">
    <property type="entry name" value="Peptidase_G1"/>
    <property type="match status" value="1"/>
</dbReference>
<reference evidence="2" key="1">
    <citation type="journal article" date="2022" name="G3 (Bethesda)">
        <title>Unveiling the complete genome sequence of Alicyclobacillus acidoterrestris DSM 3922T, a taint-producing strain.</title>
        <authorList>
            <person name="Leonardo I.C."/>
            <person name="Barreto Crespo M.T."/>
            <person name="Gaspar F.B."/>
        </authorList>
    </citation>
    <scope>NUCLEOTIDE SEQUENCE [LARGE SCALE GENOMIC DNA]</scope>
    <source>
        <strain evidence="2">DSM 3922</strain>
    </source>
</reference>
<accession>A0A9E7CVP4</accession>
<dbReference type="eggNOG" id="ENOG502ZVX8">
    <property type="taxonomic scope" value="Bacteria"/>
</dbReference>
<dbReference type="RefSeq" id="WP_021297796.1">
    <property type="nucleotide sequence ID" value="NZ_AURB01000162.1"/>
</dbReference>
<dbReference type="KEGG" id="aaco:K1I37_18010"/>
<dbReference type="InterPro" id="IPR000250">
    <property type="entry name" value="Peptidase_G1"/>
</dbReference>
<gene>
    <name evidence="1" type="ORF">K1I37_18010</name>
</gene>
<dbReference type="PANTHER" id="PTHR37536">
    <property type="entry name" value="PUTATIVE (AFU_ORTHOLOGUE AFUA_3G02970)-RELATED"/>
    <property type="match status" value="1"/>
</dbReference>
<dbReference type="GO" id="GO:0070007">
    <property type="term" value="F:glutamic-type endopeptidase activity"/>
    <property type="evidence" value="ECO:0007669"/>
    <property type="project" value="InterPro"/>
</dbReference>
<dbReference type="Gene3D" id="2.60.120.700">
    <property type="entry name" value="Peptidase G1"/>
    <property type="match status" value="1"/>
</dbReference>
<accession>T0CV13</accession>